<dbReference type="GO" id="GO:0008234">
    <property type="term" value="F:cysteine-type peptidase activity"/>
    <property type="evidence" value="ECO:0007669"/>
    <property type="project" value="UniProtKB-KW"/>
</dbReference>
<feature type="transmembrane region" description="Helical" evidence="22">
    <location>
        <begin position="2140"/>
        <end position="2158"/>
    </location>
</feature>
<dbReference type="Proteomes" id="UP000295055">
    <property type="component" value="Unassembled WGS sequence"/>
</dbReference>
<evidence type="ECO:0000256" key="17">
    <source>
        <dbReference type="ARBA" id="ARBA00023026"/>
    </source>
</evidence>
<keyword evidence="18" id="KW-0446">Lipid-binding</keyword>
<feature type="domain" description="Peptidase C80" evidence="23">
    <location>
        <begin position="1271"/>
        <end position="1443"/>
    </location>
</feature>
<evidence type="ECO:0000256" key="11">
    <source>
        <dbReference type="ARBA" id="ARBA00022801"/>
    </source>
</evidence>
<evidence type="ECO:0000256" key="19">
    <source>
        <dbReference type="ARBA" id="ARBA00023136"/>
    </source>
</evidence>
<dbReference type="InterPro" id="IPR011049">
    <property type="entry name" value="Serralysin-like_metalloprot_C"/>
</dbReference>
<evidence type="ECO:0000256" key="20">
    <source>
        <dbReference type="ARBA" id="ARBA00023200"/>
    </source>
</evidence>
<dbReference type="Pfam" id="PF03497">
    <property type="entry name" value="Anthrax_toxA"/>
    <property type="match status" value="1"/>
</dbReference>
<dbReference type="CDD" id="cd20500">
    <property type="entry name" value="Peptidase_C80"/>
    <property type="match status" value="1"/>
</dbReference>
<dbReference type="InterPro" id="IPR018511">
    <property type="entry name" value="Hemolysin-typ_Ca-bd_CS"/>
</dbReference>
<evidence type="ECO:0000256" key="22">
    <source>
        <dbReference type="SAM" id="Phobius"/>
    </source>
</evidence>
<keyword evidence="22" id="KW-0812">Transmembrane</keyword>
<name>A0A4R3NW55_9GAMM</name>
<comment type="caution">
    <text evidence="24">The sequence shown here is derived from an EMBL/GenBank/DDBJ whole genome shotgun (WGS) entry which is preliminary data.</text>
</comment>
<dbReference type="Gene3D" id="3.40.50.11050">
    <property type="match status" value="2"/>
</dbReference>
<dbReference type="GO" id="GO:0020002">
    <property type="term" value="C:host cell plasma membrane"/>
    <property type="evidence" value="ECO:0007669"/>
    <property type="project" value="UniProtKB-SubCell"/>
</dbReference>
<evidence type="ECO:0000256" key="13">
    <source>
        <dbReference type="ARBA" id="ARBA00022813"/>
    </source>
</evidence>
<evidence type="ECO:0000256" key="2">
    <source>
        <dbReference type="ARBA" id="ARBA00004165"/>
    </source>
</evidence>
<evidence type="ECO:0000256" key="3">
    <source>
        <dbReference type="ARBA" id="ARBA00004613"/>
    </source>
</evidence>
<dbReference type="GO" id="GO:0005576">
    <property type="term" value="C:extracellular region"/>
    <property type="evidence" value="ECO:0007669"/>
    <property type="project" value="UniProtKB-SubCell"/>
</dbReference>
<evidence type="ECO:0000256" key="6">
    <source>
        <dbReference type="ARBA" id="ARBA00022656"/>
    </source>
</evidence>
<dbReference type="InterPro" id="IPR038383">
    <property type="entry name" value="CPD_dom_sf"/>
</dbReference>
<dbReference type="GO" id="GO:0016740">
    <property type="term" value="F:transferase activity"/>
    <property type="evidence" value="ECO:0007669"/>
    <property type="project" value="UniProtKB-KW"/>
</dbReference>
<feature type="domain" description="Peptidase C80" evidence="23">
    <location>
        <begin position="972"/>
        <end position="1155"/>
    </location>
</feature>
<keyword evidence="22" id="KW-1133">Transmembrane helix</keyword>
<feature type="transmembrane region" description="Helical" evidence="22">
    <location>
        <begin position="2069"/>
        <end position="2091"/>
    </location>
</feature>
<keyword evidence="13" id="KW-0068">Autocatalytic cleavage</keyword>
<dbReference type="PRINTS" id="PR00313">
    <property type="entry name" value="CABNDNGRPT"/>
</dbReference>
<dbReference type="GO" id="GO:0008294">
    <property type="term" value="F:calcium- and calmodulin-responsive adenylate cyclase activity"/>
    <property type="evidence" value="ECO:0007669"/>
    <property type="project" value="InterPro"/>
</dbReference>
<keyword evidence="6" id="KW-0800">Toxin</keyword>
<protein>
    <submittedName>
        <fullName evidence="24">Ca2+-binding RTX toxin-like protein</fullName>
    </submittedName>
</protein>
<keyword evidence="17" id="KW-0843">Virulence</keyword>
<evidence type="ECO:0000256" key="9">
    <source>
        <dbReference type="ARBA" id="ARBA00022723"/>
    </source>
</evidence>
<proteinExistence type="predicted"/>
<dbReference type="Gene3D" id="2.150.10.10">
    <property type="entry name" value="Serralysin-like metalloprotease, C-terminal"/>
    <property type="match status" value="3"/>
</dbReference>
<keyword evidence="8" id="KW-0808">Transferase</keyword>
<dbReference type="OrthoDB" id="1550625at2"/>
<accession>A0A4R3NW55</accession>
<evidence type="ECO:0000313" key="25">
    <source>
        <dbReference type="Proteomes" id="UP000295055"/>
    </source>
</evidence>
<sequence>MNFGQVNLHLYANSTGNEALRNKLLSEYGISHAKTLGYCYGLSNEYLMYAANNQHIDYIKQLSYLLDVVNDHQTTQDSLSQSRSDALKIHAKALLNEFIFDAVKHQEIYESSVRNYNYFEQTTYEDINGRNFKDYIDYVINTTYEDSQFKGEYYESIVELQKIKTQKYYFALIADDDFFKSKEGLEISKDPFFMKLKSHFSDINSPIDKHFTKHDAKIFLKVIFNDIQRDNYNKVESFNMLRGMKREKSHKGSKYDDHLKKEISLNEFIMKLNNETSHGHDPLRYKFCSSIHVMAITADFNTETKSWNFTFFDPNTGIKKYENKEEFFGFLKNFVLKQSDDYSFIALKNNDFKIGYYKYNYDVNISFNLNKLNESEINVTENTLLAEREVSVPINDRDKIVYNKFNPEKKLTTVKAEINSKSFYIHADIIDSFELKNLIEINSRALSELGSDIFISHNEGLVYKVDKNFDINDFNIESKVIFDLNNTNVNYNDINLELRPINSDDRKIITGIPESHQKVITKIANEENIIIGIRPVDKKSTSLILSGEYSSKGLNIKSKSSDWGPHCGFIPVLQEYAKRSGRENKNKYNLYTQQAIDNGYAKSTILELTPERVNELTVYNEITPLEKVNGSEYSKTISILDGQEKVFLLKKINRDGKYFWHVYHEDEGNIKPFHVIADPITEKALTADYDLFSIIFPISELEHYVKVGEMPTWAEWKASVNFDELTLRQKVLYANEAEYNKHEGRDNGITNNRIKEIKNKLNKGLDRINGMELIHHGADDANPASVMKENFPITFFLPEKLKARNALTGSSEAISTYFQMNAQGAIIINDVEQLSNFQQLLINQGYRAPLNKKWSEGDIGQYFDPKRKISDSFIEGRIELARKKSLANPFELNVDVAAIQQQSQHYDSEMERQLGKPVAQLDTGFDDVYLQHMMQSHSEFLAGERSQTTDSIDQWQDPMSRYQELMKRNTKINRTVKPTQYDHNLLILLSGDDLSAWSTAYSFAKHSNNSVISLFDSHTKEFKVPYGDINRLKTGKIRIITIGHGYYLGDNEPSTHGGISAKQYVDDLLYLKHNLLGNRNPDKLVMLACNLSRGGVNENFAMKAVSIFAEHKMYMPVTAYNRPVKNTELGAKIVQPTSDSTENVSTKGYKFVYQYHPETQQIRVNGQLSTLFFINEVRRGELSIDQLTYYTKPDHFSTFREPGTQILDLNLLKKVIYNPEAYRLFVGELKKAGEKLPDNFYRDFTKKLNQEGMTSTPLWKMVDKTRIQKLSSPTSTATDSDLTMIIRLTGDEKGRQLAESWAAKNPYNTLIFQMDADAEKWTIEYGEAFMTRLVESQKTVDCLLIGDGETLSKSNINLVSGLIAVKQKYPFLAPEHILYYSISKGIITEGAEHRSFTSELEATLKQHGFNTKVLSKYTPERVAFSTTKGQQIQALFEKVALGEQDLNAIRLTDHPYLAEGFTDEHGNFDQRKFKIALHDPLVNAEYNQSLNKGETLLSSWLSESIESDLQLSHPQQAIKIKRLLVAIENDLSVLNNLSDHSIELLKSLFPAGDGIDKGKILNLVTDHNKFMLFSDMLDGFSQISDSHFDGENATLKGLSFSEALEVYENNQTQRSEKYNHLLGYQNKMGMGYHVGLINHGVIGPNGLTQSSDQTLGSVYAIEYYLTDSHKARDFLEQEFQLEKAKQKGFLSTTDNEQLIKIQSYNKNLNTLLSNSGITLAGQSISSISAGDSGVANGIIYLKGTSLTYTIVHTQRNGFYEYSLFDPQGVQFSIKNASLQAVQHQFHKNLMDYFNQPLVSADGESVTRGKVAGFQLMDNGDLRADIQHINLDEPQLKNKLSTLLNERTSIVEKFEINLSSNYWVELDGEKIPFAKLQNLGATIDGKPISPKDMALPNQYKKIRFSAEKLSIHFMLMEGGKDDVTFIKVFKEQLNSGNIYQLVEYDANFTESGVLKKQFKYLANDVDIQQEAISSSTLKKLRQVGTQLPLFHRVANRFGQGMGAAGAVQSIIGVYSILNRLNNPDITVEEAKELEKQLYLLCGSAFFNYGDMIIQPILLNIASSKGTTSLVRARIATGVVVVFNLVGMGIDIYQAYDNLSKLDSVTDLKQRQDLIVNASFSIVSAAVNGVTVIAVLVGSSTIPVAGLVVGGMLLVGGWIYNGVRAVKNIKTVIDISWGRELEEGIRGALGLEPTLRSQQEMSTQLYINAFKELEWQMDLAQFRNGILQAEYDHHLTIIEKPTYENEPRYYLVDNYGNHFYGTLGHVYHGMHTWVATYTAKGAPSFTEEEVEFIFANKVIRKTAWYRNLANLYGDRDRNLREHFRPHKKAKEVIDLKRTGSEPTHERYYLNSAYKNALLDEYQARHHISHDGATLSLQDQLAQSNPEQLSFYSKKREFGVLGQQILQENERLSSEHLVNDKKGISLYLKNPYSRGTSWNTGNGNDLLIGHQEQKNAFQVFSGEKYFAGGNKDDLFYIRDGSLTSLCSRGSNNPTKYLDGQQGQDMVVVDNIPNGYEVYANLSSNSLDYKDSSTHEFISVAHLQSIEHVIVKGNSSDRLHGNDMANILDGGQGNDLLIGDGGDDKLILTQGKAVGGHGEDSYLIRRFDWTESVDDLYLSERYWDGKLKAVKTKTTLNPIYQHSKQQYQVKVTIDESSESQSIVNLEYSLNEIKRVYLQGDNLYLIISPSSSKVGDYTYSNIDSSVTIVLNNVTRLNRGVRETNHTYRLHTKDGFMMTTQIKELEKGKPTQFFNISYIQENDQIATSGVKSVKIDETINSIIINKNRHHIAPSWGWFTPIGRADNLVYQGDDKSNSLLFISSGSYIHVSRGIDTYQVIHGEDERSTVTFDFASINGPFTKDDKILLLLPTDNGYALSMEGLTLYSKDKFGQRQLTINFVNVNDTLADAILIQDKNSNVFSLDLQTQSLSPLQSVPKSSENDDIIVLPAGYLSDKHVIDGKGGDDIIINKSGESYILKGGEGDDCIAATYKNNVLYGGTGTNFLSGGEGDDVLLSDKGNDTLKGGAGNDHSIIDGNYPGAVYLEDDLGDNHVHLINFKQQAIKEFREGILYHTYVSPAGKIVQIKQLTDDSKASNTVHHYDKLNAKYDSLMRNGMAPLVDYLSAQHNLAKQSGRLATWKPANELAGALKGIAKPLNLTAGDDGILINTKTSSEYLVIDMSDGNDEIVDESSQGRVIKGGNGNDKLICFNGENVLHGGEGDDTLLAQGIGQDVLISLTGNDKLSGGKGDDLYIVSGHGQGNVVINDFEGRNQVALLGFKVDAIRYQEVSPDTVETIYQSYSGRTVTIRHNNHQGSMANVMQVSHLNNHPKLSQPNVDLTIDRLIQLLAEQRIEHESNLENQSRKTSSMPYWGAVSTTEHFLNVL</sequence>
<keyword evidence="5" id="KW-0964">Secreted</keyword>
<evidence type="ECO:0000256" key="8">
    <source>
        <dbReference type="ARBA" id="ARBA00022679"/>
    </source>
</evidence>
<dbReference type="SUPFAM" id="SSF51120">
    <property type="entry name" value="beta-Roll"/>
    <property type="match status" value="3"/>
</dbReference>
<feature type="transmembrane region" description="Helical" evidence="22">
    <location>
        <begin position="2112"/>
        <end position="2134"/>
    </location>
</feature>
<evidence type="ECO:0000256" key="4">
    <source>
        <dbReference type="ARBA" id="ARBA00022511"/>
    </source>
</evidence>
<keyword evidence="14" id="KW-0106">Calcium</keyword>
<evidence type="ECO:0000256" key="5">
    <source>
        <dbReference type="ARBA" id="ARBA00022525"/>
    </source>
</evidence>
<keyword evidence="7" id="KW-0645">Protease</keyword>
<organism evidence="24 25">
    <name type="scientific">Providencia alcalifaciens</name>
    <dbReference type="NCBI Taxonomy" id="126385"/>
    <lineage>
        <taxon>Bacteria</taxon>
        <taxon>Pseudomonadati</taxon>
        <taxon>Pseudomonadota</taxon>
        <taxon>Gammaproteobacteria</taxon>
        <taxon>Enterobacterales</taxon>
        <taxon>Morganellaceae</taxon>
        <taxon>Providencia</taxon>
    </lineage>
</organism>
<dbReference type="GO" id="GO:0008289">
    <property type="term" value="F:lipid binding"/>
    <property type="evidence" value="ECO:0007669"/>
    <property type="project" value="UniProtKB-KW"/>
</dbReference>
<gene>
    <name evidence="24" type="ORF">EC835_101272</name>
</gene>
<dbReference type="PROSITE" id="PS00330">
    <property type="entry name" value="HEMOLYSIN_CALCIUM"/>
    <property type="match status" value="2"/>
</dbReference>
<evidence type="ECO:0000256" key="7">
    <source>
        <dbReference type="ARBA" id="ARBA00022670"/>
    </source>
</evidence>
<evidence type="ECO:0000256" key="21">
    <source>
        <dbReference type="ARBA" id="ARBA00023586"/>
    </source>
</evidence>
<dbReference type="EMBL" id="SMAS01000001">
    <property type="protein sequence ID" value="TCT38276.1"/>
    <property type="molecule type" value="Genomic_DNA"/>
</dbReference>
<evidence type="ECO:0000256" key="18">
    <source>
        <dbReference type="ARBA" id="ARBA00023121"/>
    </source>
</evidence>
<dbReference type="SUPFAM" id="SSF81298">
    <property type="entry name" value="Adenylylcyclase toxin (the edema factor)"/>
    <property type="match status" value="1"/>
</dbReference>
<keyword evidence="19 22" id="KW-0472">Membrane</keyword>
<evidence type="ECO:0000259" key="23">
    <source>
        <dbReference type="PROSITE" id="PS51771"/>
    </source>
</evidence>
<dbReference type="InterPro" id="IPR005165">
    <property type="entry name" value="Anthrax_toxin_edema_cen"/>
</dbReference>
<dbReference type="GO" id="GO:0006508">
    <property type="term" value="P:proteolysis"/>
    <property type="evidence" value="ECO:0007669"/>
    <property type="project" value="UniProtKB-KW"/>
</dbReference>
<evidence type="ECO:0000313" key="24">
    <source>
        <dbReference type="EMBL" id="TCT38276.1"/>
    </source>
</evidence>
<dbReference type="GO" id="GO:0044164">
    <property type="term" value="C:host cell cytosol"/>
    <property type="evidence" value="ECO:0007669"/>
    <property type="project" value="UniProtKB-SubCell"/>
</dbReference>
<keyword evidence="11" id="KW-0378">Hydrolase</keyword>
<dbReference type="InterPro" id="IPR050557">
    <property type="entry name" value="RTX_toxin/Mannuronan_C5-epim"/>
</dbReference>
<dbReference type="PANTHER" id="PTHR38340">
    <property type="entry name" value="S-LAYER PROTEIN"/>
    <property type="match status" value="1"/>
</dbReference>
<comment type="cofactor">
    <cofactor evidence="1">
        <name>Mg(2+)</name>
        <dbReference type="ChEBI" id="CHEBI:18420"/>
    </cofactor>
</comment>
<dbReference type="InterPro" id="IPR020974">
    <property type="entry name" value="CPD_dom"/>
</dbReference>
<dbReference type="PROSITE" id="PS51771">
    <property type="entry name" value="CGT_MARTX_CPD"/>
    <property type="match status" value="2"/>
</dbReference>
<keyword evidence="10" id="KW-0677">Repeat</keyword>
<dbReference type="GO" id="GO:0005509">
    <property type="term" value="F:calcium ion binding"/>
    <property type="evidence" value="ECO:0007669"/>
    <property type="project" value="InterPro"/>
</dbReference>
<evidence type="ECO:0000256" key="12">
    <source>
        <dbReference type="ARBA" id="ARBA00022807"/>
    </source>
</evidence>
<keyword evidence="16" id="KW-1043">Host membrane</keyword>
<dbReference type="InterPro" id="IPR037017">
    <property type="entry name" value="Anthrax_toxin_edema_cen_sf"/>
</dbReference>
<evidence type="ECO:0000256" key="10">
    <source>
        <dbReference type="ARBA" id="ARBA00022737"/>
    </source>
</evidence>
<evidence type="ECO:0000256" key="1">
    <source>
        <dbReference type="ARBA" id="ARBA00001946"/>
    </source>
</evidence>
<dbReference type="InterPro" id="IPR035099">
    <property type="entry name" value="Anthrax_toxin_C-terminal"/>
</dbReference>
<dbReference type="InterPro" id="IPR001343">
    <property type="entry name" value="Hemolysn_Ca-bd"/>
</dbReference>
<dbReference type="Gene3D" id="3.90.1760.10">
    <property type="entry name" value="Anthrax toxin, edema factor, central domain"/>
    <property type="match status" value="1"/>
</dbReference>
<dbReference type="GO" id="GO:0090729">
    <property type="term" value="F:toxin activity"/>
    <property type="evidence" value="ECO:0007669"/>
    <property type="project" value="UniProtKB-KW"/>
</dbReference>
<keyword evidence="20" id="KW-1035">Host cytoplasm</keyword>
<evidence type="ECO:0000256" key="15">
    <source>
        <dbReference type="ARBA" id="ARBA00022842"/>
    </source>
</evidence>
<dbReference type="CDD" id="cd20494">
    <property type="entry name" value="C58_RtxA"/>
    <property type="match status" value="1"/>
</dbReference>
<keyword evidence="4" id="KW-1032">Host cell membrane</keyword>
<evidence type="ECO:0000256" key="14">
    <source>
        <dbReference type="ARBA" id="ARBA00022837"/>
    </source>
</evidence>
<reference evidence="24 25" key="1">
    <citation type="submission" date="2019-03" db="EMBL/GenBank/DDBJ databases">
        <title>Genomic analyses of the natural microbiome of Caenorhabditis elegans.</title>
        <authorList>
            <person name="Samuel B."/>
        </authorList>
    </citation>
    <scope>NUCLEOTIDE SEQUENCE [LARGE SCALE GENOMIC DNA]</scope>
    <source>
        <strain evidence="24 25">JUb102</strain>
    </source>
</reference>
<evidence type="ECO:0000256" key="16">
    <source>
        <dbReference type="ARBA" id="ARBA00022870"/>
    </source>
</evidence>
<dbReference type="RefSeq" id="WP_132494502.1">
    <property type="nucleotide sequence ID" value="NZ_SMAS01000001.1"/>
</dbReference>
<keyword evidence="9" id="KW-0479">Metal-binding</keyword>
<dbReference type="Pfam" id="PF00353">
    <property type="entry name" value="HemolysinCabind"/>
    <property type="match status" value="4"/>
</dbReference>
<keyword evidence="15" id="KW-0460">Magnesium</keyword>
<dbReference type="Gene3D" id="3.30.70.1720">
    <property type="match status" value="1"/>
</dbReference>
<keyword evidence="12" id="KW-0788">Thiol protease</keyword>
<comment type="subcellular location">
    <subcellularLocation>
        <location evidence="2">Host cell membrane</location>
    </subcellularLocation>
    <subcellularLocation>
        <location evidence="21">Host cytoplasm</location>
        <location evidence="21">Host cytosol</location>
    </subcellularLocation>
    <subcellularLocation>
        <location evidence="3">Secreted</location>
    </subcellularLocation>
</comment>
<dbReference type="Pfam" id="PF11713">
    <property type="entry name" value="Peptidase_C80"/>
    <property type="match status" value="1"/>
</dbReference>
<dbReference type="PANTHER" id="PTHR38340:SF1">
    <property type="entry name" value="S-LAYER PROTEIN"/>
    <property type="match status" value="1"/>
</dbReference>
<feature type="transmembrane region" description="Helical" evidence="22">
    <location>
        <begin position="1996"/>
        <end position="2016"/>
    </location>
</feature>